<evidence type="ECO:0000313" key="3">
    <source>
        <dbReference type="EMBL" id="OMO81727.1"/>
    </source>
</evidence>
<dbReference type="OrthoDB" id="1746862at2759"/>
<sequence length="190" mass="21924">MSGILFFVAVWSIWLLRNDVVFNGKDVDDMQLFDLIRIRLAWWILAKWPEQPLSFQDLFRFPMEALTSATKERLVHTSLNWNPPNVGTLKFNVDGSSKGSIGGVLRDHEGNILALFSMNIALTNSNEAEILAIKEAFDLFALSRWVNDYSLIIETDSRNAFGWIINHENAHWKFRNCFIKIEGLKLKIPR</sequence>
<keyword evidence="1" id="KW-0732">Signal</keyword>
<feature type="signal peptide" evidence="1">
    <location>
        <begin position="1"/>
        <end position="18"/>
    </location>
</feature>
<evidence type="ECO:0000256" key="1">
    <source>
        <dbReference type="SAM" id="SignalP"/>
    </source>
</evidence>
<keyword evidence="4" id="KW-1185">Reference proteome</keyword>
<dbReference type="Gene3D" id="3.30.420.10">
    <property type="entry name" value="Ribonuclease H-like superfamily/Ribonuclease H"/>
    <property type="match status" value="1"/>
</dbReference>
<organism evidence="3 4">
    <name type="scientific">Corchorus olitorius</name>
    <dbReference type="NCBI Taxonomy" id="93759"/>
    <lineage>
        <taxon>Eukaryota</taxon>
        <taxon>Viridiplantae</taxon>
        <taxon>Streptophyta</taxon>
        <taxon>Embryophyta</taxon>
        <taxon>Tracheophyta</taxon>
        <taxon>Spermatophyta</taxon>
        <taxon>Magnoliopsida</taxon>
        <taxon>eudicotyledons</taxon>
        <taxon>Gunneridae</taxon>
        <taxon>Pentapetalae</taxon>
        <taxon>rosids</taxon>
        <taxon>malvids</taxon>
        <taxon>Malvales</taxon>
        <taxon>Malvaceae</taxon>
        <taxon>Grewioideae</taxon>
        <taxon>Apeibeae</taxon>
        <taxon>Corchorus</taxon>
    </lineage>
</organism>
<feature type="domain" description="RNase H type-1" evidence="2">
    <location>
        <begin position="85"/>
        <end position="190"/>
    </location>
</feature>
<dbReference type="InterPro" id="IPR044730">
    <property type="entry name" value="RNase_H-like_dom_plant"/>
</dbReference>
<dbReference type="SUPFAM" id="SSF53098">
    <property type="entry name" value="Ribonuclease H-like"/>
    <property type="match status" value="1"/>
</dbReference>
<dbReference type="PANTHER" id="PTHR33033:SF118">
    <property type="entry name" value="OS02G0175302 PROTEIN"/>
    <property type="match status" value="1"/>
</dbReference>
<dbReference type="CDD" id="cd06222">
    <property type="entry name" value="RNase_H_like"/>
    <property type="match status" value="1"/>
</dbReference>
<dbReference type="GO" id="GO:0004523">
    <property type="term" value="F:RNA-DNA hybrid ribonuclease activity"/>
    <property type="evidence" value="ECO:0007669"/>
    <property type="project" value="InterPro"/>
</dbReference>
<protein>
    <recommendedName>
        <fullName evidence="2">RNase H type-1 domain-containing protein</fullName>
    </recommendedName>
</protein>
<gene>
    <name evidence="3" type="ORF">COLO4_23441</name>
</gene>
<proteinExistence type="predicted"/>
<name>A0A1R3IGM7_9ROSI</name>
<dbReference type="PROSITE" id="PS50879">
    <property type="entry name" value="RNASE_H_1"/>
    <property type="match status" value="1"/>
</dbReference>
<feature type="chain" id="PRO_5010199874" description="RNase H type-1 domain-containing protein" evidence="1">
    <location>
        <begin position="19"/>
        <end position="190"/>
    </location>
</feature>
<comment type="caution">
    <text evidence="3">The sequence shown here is derived from an EMBL/GenBank/DDBJ whole genome shotgun (WGS) entry which is preliminary data.</text>
</comment>
<dbReference type="PANTHER" id="PTHR33033">
    <property type="entry name" value="POLYNUCLEOTIDYL TRANSFERASE, RIBONUCLEASE H-LIKE SUPERFAMILY PROTEIN-RELATED"/>
    <property type="match status" value="1"/>
</dbReference>
<dbReference type="AlphaFoldDB" id="A0A1R3IGM7"/>
<dbReference type="InterPro" id="IPR002156">
    <property type="entry name" value="RNaseH_domain"/>
</dbReference>
<evidence type="ECO:0000259" key="2">
    <source>
        <dbReference type="PROSITE" id="PS50879"/>
    </source>
</evidence>
<reference evidence="4" key="1">
    <citation type="submission" date="2013-09" db="EMBL/GenBank/DDBJ databases">
        <title>Corchorus olitorius genome sequencing.</title>
        <authorList>
            <person name="Alam M."/>
            <person name="Haque M.S."/>
            <person name="Islam M.S."/>
            <person name="Emdad E.M."/>
            <person name="Islam M.M."/>
            <person name="Ahmed B."/>
            <person name="Halim A."/>
            <person name="Hossen Q.M.M."/>
            <person name="Hossain M.Z."/>
            <person name="Ahmed R."/>
            <person name="Khan M.M."/>
            <person name="Islam R."/>
            <person name="Rashid M.M."/>
            <person name="Khan S.A."/>
            <person name="Rahman M.S."/>
            <person name="Alam M."/>
            <person name="Yahiya A.S."/>
            <person name="Khan M.S."/>
            <person name="Azam M.S."/>
            <person name="Haque T."/>
            <person name="Lashkar M.Z.H."/>
            <person name="Akhand A.I."/>
            <person name="Morshed G."/>
            <person name="Roy S."/>
            <person name="Uddin K.S."/>
            <person name="Rabeya T."/>
            <person name="Hossain A.S."/>
            <person name="Chowdhury A."/>
            <person name="Snigdha A.R."/>
            <person name="Mortoza M.S."/>
            <person name="Matin S.A."/>
            <person name="Hoque S.M.E."/>
            <person name="Islam M.K."/>
            <person name="Roy D.K."/>
            <person name="Haider R."/>
            <person name="Moosa M.M."/>
            <person name="Elias S.M."/>
            <person name="Hasan A.M."/>
            <person name="Jahan S."/>
            <person name="Shafiuddin M."/>
            <person name="Mahmood N."/>
            <person name="Shommy N.S."/>
        </authorList>
    </citation>
    <scope>NUCLEOTIDE SEQUENCE [LARGE SCALE GENOMIC DNA]</scope>
    <source>
        <strain evidence="4">cv. O-4</strain>
    </source>
</reference>
<dbReference type="Proteomes" id="UP000187203">
    <property type="component" value="Unassembled WGS sequence"/>
</dbReference>
<dbReference type="Pfam" id="PF13456">
    <property type="entry name" value="RVT_3"/>
    <property type="match status" value="1"/>
</dbReference>
<dbReference type="EMBL" id="AWUE01018225">
    <property type="protein sequence ID" value="OMO81727.1"/>
    <property type="molecule type" value="Genomic_DNA"/>
</dbReference>
<dbReference type="InterPro" id="IPR036397">
    <property type="entry name" value="RNaseH_sf"/>
</dbReference>
<dbReference type="GO" id="GO:0003676">
    <property type="term" value="F:nucleic acid binding"/>
    <property type="evidence" value="ECO:0007669"/>
    <property type="project" value="InterPro"/>
</dbReference>
<dbReference type="InterPro" id="IPR012337">
    <property type="entry name" value="RNaseH-like_sf"/>
</dbReference>
<evidence type="ECO:0000313" key="4">
    <source>
        <dbReference type="Proteomes" id="UP000187203"/>
    </source>
</evidence>
<accession>A0A1R3IGM7</accession>